<dbReference type="PANTHER" id="PTHR37953">
    <property type="entry name" value="UPF0127 PROTEIN MJ1496"/>
    <property type="match status" value="1"/>
</dbReference>
<dbReference type="KEGG" id="npv:OHM77_05075"/>
<keyword evidence="1" id="KW-0732">Signal</keyword>
<dbReference type="Gene3D" id="2.60.120.1140">
    <property type="entry name" value="Protein of unknown function DUF192"/>
    <property type="match status" value="1"/>
</dbReference>
<evidence type="ECO:0000256" key="1">
    <source>
        <dbReference type="SAM" id="SignalP"/>
    </source>
</evidence>
<feature type="chain" id="PRO_5041399993" evidence="1">
    <location>
        <begin position="21"/>
        <end position="144"/>
    </location>
</feature>
<sequence length="144" mass="15804">MKFPAGLLAVAAFIAPPALAQAVVELNAGIHRIEAEVANTHDARMTGLMHRKSMGVQRGMLFVFDAPSPQCMWMRNTLIPLSVAFLDEQGRIINVEEMRPRTEINHCAARPAKYALEMNAGWFRQRGLKAGDAIGAVDRAPPAR</sequence>
<feature type="signal peptide" evidence="1">
    <location>
        <begin position="1"/>
        <end position="20"/>
    </location>
</feature>
<dbReference type="Proteomes" id="UP001234916">
    <property type="component" value="Chromosome"/>
</dbReference>
<protein>
    <submittedName>
        <fullName evidence="2">DUF192 domain-containing protein</fullName>
    </submittedName>
</protein>
<organism evidence="2">
    <name type="scientific">Candidatus Nitricoxidivorans perseverans</name>
    <dbReference type="NCBI Taxonomy" id="2975601"/>
    <lineage>
        <taxon>Bacteria</taxon>
        <taxon>Pseudomonadati</taxon>
        <taxon>Pseudomonadota</taxon>
        <taxon>Betaproteobacteria</taxon>
        <taxon>Nitrosomonadales</taxon>
        <taxon>Sterolibacteriaceae</taxon>
        <taxon>Candidatus Nitricoxidivorans</taxon>
    </lineage>
</organism>
<dbReference type="InterPro" id="IPR003795">
    <property type="entry name" value="DUF192"/>
</dbReference>
<dbReference type="Pfam" id="PF02643">
    <property type="entry name" value="DUF192"/>
    <property type="match status" value="1"/>
</dbReference>
<gene>
    <name evidence="2" type="ORF">OHM77_05075</name>
</gene>
<name>A0AA49IXI4_9PROT</name>
<accession>A0AA49IXI4</accession>
<dbReference type="AlphaFoldDB" id="A0AA49IXI4"/>
<dbReference type="PANTHER" id="PTHR37953:SF1">
    <property type="entry name" value="UPF0127 PROTEIN MJ1496"/>
    <property type="match status" value="1"/>
</dbReference>
<dbReference type="EMBL" id="CP107246">
    <property type="protein sequence ID" value="WIM06642.1"/>
    <property type="molecule type" value="Genomic_DNA"/>
</dbReference>
<reference evidence="2" key="1">
    <citation type="journal article" date="2023" name="Nat. Microbiol.">
        <title>Enrichment and characterization of a nitric oxide-reducing microbial community in a continuous bioreactor.</title>
        <authorList>
            <person name="Garrido-Amador P."/>
            <person name="Stortenbeker N."/>
            <person name="Wessels H.J.C.T."/>
            <person name="Speth D.R."/>
            <person name="Garcia-Heredia I."/>
            <person name="Kartal B."/>
        </authorList>
    </citation>
    <scope>NUCLEOTIDE SEQUENCE</scope>
    <source>
        <strain evidence="2">MAG1</strain>
    </source>
</reference>
<proteinExistence type="predicted"/>
<dbReference type="InterPro" id="IPR038695">
    <property type="entry name" value="Saro_0823-like_sf"/>
</dbReference>
<evidence type="ECO:0000313" key="2">
    <source>
        <dbReference type="EMBL" id="WIM06642.1"/>
    </source>
</evidence>